<dbReference type="AlphaFoldDB" id="A0A392N2F0"/>
<evidence type="ECO:0000313" key="3">
    <source>
        <dbReference type="Proteomes" id="UP000265520"/>
    </source>
</evidence>
<organism evidence="2 3">
    <name type="scientific">Trifolium medium</name>
    <dbReference type="NCBI Taxonomy" id="97028"/>
    <lineage>
        <taxon>Eukaryota</taxon>
        <taxon>Viridiplantae</taxon>
        <taxon>Streptophyta</taxon>
        <taxon>Embryophyta</taxon>
        <taxon>Tracheophyta</taxon>
        <taxon>Spermatophyta</taxon>
        <taxon>Magnoliopsida</taxon>
        <taxon>eudicotyledons</taxon>
        <taxon>Gunneridae</taxon>
        <taxon>Pentapetalae</taxon>
        <taxon>rosids</taxon>
        <taxon>fabids</taxon>
        <taxon>Fabales</taxon>
        <taxon>Fabaceae</taxon>
        <taxon>Papilionoideae</taxon>
        <taxon>50 kb inversion clade</taxon>
        <taxon>NPAAA clade</taxon>
        <taxon>Hologalegina</taxon>
        <taxon>IRL clade</taxon>
        <taxon>Trifolieae</taxon>
        <taxon>Trifolium</taxon>
    </lineage>
</organism>
<feature type="non-terminal residue" evidence="2">
    <location>
        <position position="139"/>
    </location>
</feature>
<dbReference type="EMBL" id="LXQA010026044">
    <property type="protein sequence ID" value="MCH93901.1"/>
    <property type="molecule type" value="Genomic_DNA"/>
</dbReference>
<proteinExistence type="predicted"/>
<comment type="caution">
    <text evidence="2">The sequence shown here is derived from an EMBL/GenBank/DDBJ whole genome shotgun (WGS) entry which is preliminary data.</text>
</comment>
<name>A0A392N2F0_9FABA</name>
<dbReference type="Pfam" id="PF09328">
    <property type="entry name" value="Phytochelatin_C"/>
    <property type="match status" value="1"/>
</dbReference>
<keyword evidence="2" id="KW-0808">Transferase</keyword>
<feature type="domain" description="Phytochelatin synthase C-terminal" evidence="1">
    <location>
        <begin position="9"/>
        <end position="112"/>
    </location>
</feature>
<dbReference type="GO" id="GO:0010273">
    <property type="term" value="P:detoxification of copper ion"/>
    <property type="evidence" value="ECO:0007669"/>
    <property type="project" value="TreeGrafter"/>
</dbReference>
<dbReference type="Proteomes" id="UP000265520">
    <property type="component" value="Unassembled WGS sequence"/>
</dbReference>
<evidence type="ECO:0000313" key="2">
    <source>
        <dbReference type="EMBL" id="MCH93901.1"/>
    </source>
</evidence>
<dbReference type="InterPro" id="IPR015407">
    <property type="entry name" value="Phytochelatin_synthase_C"/>
</dbReference>
<dbReference type="PANTHER" id="PTHR33447:SF19">
    <property type="entry name" value="GLUTATHIONE GAMMA-GLUTAMYLCYSTEINYLTRANSFERASE"/>
    <property type="match status" value="1"/>
</dbReference>
<sequence>MIFGQPILDNICRWLDSERSCCDTIASFGDKDKLSALAARVCCQGADLLSGCRLSGAKCCSQIDVKHLNVDSENPVTLFSRTVTTGGSSEQGVDVLVPLCQRKPSSLCLCNEGIKEEKLRVEVAILLSTEDLLPLLLEE</sequence>
<dbReference type="InterPro" id="IPR040409">
    <property type="entry name" value="PCS-like"/>
</dbReference>
<dbReference type="GO" id="GO:0046872">
    <property type="term" value="F:metal ion binding"/>
    <property type="evidence" value="ECO:0007669"/>
    <property type="project" value="InterPro"/>
</dbReference>
<accession>A0A392N2F0</accession>
<dbReference type="GO" id="GO:0046938">
    <property type="term" value="P:phytochelatin biosynthetic process"/>
    <property type="evidence" value="ECO:0007669"/>
    <property type="project" value="InterPro"/>
</dbReference>
<evidence type="ECO:0000259" key="1">
    <source>
        <dbReference type="Pfam" id="PF09328"/>
    </source>
</evidence>
<reference evidence="2 3" key="1">
    <citation type="journal article" date="2018" name="Front. Plant Sci.">
        <title>Red Clover (Trifolium pratense) and Zigzag Clover (T. medium) - A Picture of Genomic Similarities and Differences.</title>
        <authorList>
            <person name="Dluhosova J."/>
            <person name="Istvanek J."/>
            <person name="Nedelnik J."/>
            <person name="Repkova J."/>
        </authorList>
    </citation>
    <scope>NUCLEOTIDE SEQUENCE [LARGE SCALE GENOMIC DNA]</scope>
    <source>
        <strain evidence="3">cv. 10/8</strain>
        <tissue evidence="2">Leaf</tissue>
    </source>
</reference>
<dbReference type="GO" id="GO:0016756">
    <property type="term" value="F:glutathione gamma-glutamylcysteinyltransferase activity"/>
    <property type="evidence" value="ECO:0007669"/>
    <property type="project" value="InterPro"/>
</dbReference>
<dbReference type="PANTHER" id="PTHR33447">
    <property type="entry name" value="GLUTATHIONE GAMMA-GLUTAMYLCYSTEINYLTRANSFERASE"/>
    <property type="match status" value="1"/>
</dbReference>
<dbReference type="GO" id="GO:0098849">
    <property type="term" value="P:cellular detoxification of cadmium ion"/>
    <property type="evidence" value="ECO:0007669"/>
    <property type="project" value="TreeGrafter"/>
</dbReference>
<keyword evidence="3" id="KW-1185">Reference proteome</keyword>
<protein>
    <submittedName>
        <fullName evidence="2">Glutathione gamma-glutamylcysteinyltransferase 3-like</fullName>
    </submittedName>
</protein>